<dbReference type="EMBL" id="JACHHN010000011">
    <property type="protein sequence ID" value="MBB5193424.1"/>
    <property type="molecule type" value="Genomic_DNA"/>
</dbReference>
<feature type="region of interest" description="Disordered" evidence="1">
    <location>
        <begin position="56"/>
        <end position="79"/>
    </location>
</feature>
<organism evidence="3 4">
    <name type="scientific">Silvimonas terrae</name>
    <dbReference type="NCBI Taxonomy" id="300266"/>
    <lineage>
        <taxon>Bacteria</taxon>
        <taxon>Pseudomonadati</taxon>
        <taxon>Pseudomonadota</taxon>
        <taxon>Betaproteobacteria</taxon>
        <taxon>Neisseriales</taxon>
        <taxon>Chitinibacteraceae</taxon>
        <taxon>Silvimonas</taxon>
    </lineage>
</organism>
<feature type="compositionally biased region" description="Polar residues" evidence="1">
    <location>
        <begin position="58"/>
        <end position="75"/>
    </location>
</feature>
<keyword evidence="2" id="KW-0732">Signal</keyword>
<accession>A0A840RLE8</accession>
<name>A0A840RLE8_9NEIS</name>
<evidence type="ECO:0000256" key="1">
    <source>
        <dbReference type="SAM" id="MobiDB-lite"/>
    </source>
</evidence>
<dbReference type="RefSeq" id="WP_184103069.1">
    <property type="nucleotide sequence ID" value="NZ_JACHHN010000011.1"/>
</dbReference>
<gene>
    <name evidence="3" type="ORF">HNQ50_004181</name>
</gene>
<dbReference type="Proteomes" id="UP000543030">
    <property type="component" value="Unassembled WGS sequence"/>
</dbReference>
<comment type="caution">
    <text evidence="3">The sequence shown here is derived from an EMBL/GenBank/DDBJ whole genome shotgun (WGS) entry which is preliminary data.</text>
</comment>
<evidence type="ECO:0000256" key="2">
    <source>
        <dbReference type="SAM" id="SignalP"/>
    </source>
</evidence>
<keyword evidence="4" id="KW-1185">Reference proteome</keyword>
<reference evidence="3 4" key="1">
    <citation type="submission" date="2020-08" db="EMBL/GenBank/DDBJ databases">
        <title>Genomic Encyclopedia of Type Strains, Phase IV (KMG-IV): sequencing the most valuable type-strain genomes for metagenomic binning, comparative biology and taxonomic classification.</title>
        <authorList>
            <person name="Goeker M."/>
        </authorList>
    </citation>
    <scope>NUCLEOTIDE SEQUENCE [LARGE SCALE GENOMIC DNA]</scope>
    <source>
        <strain evidence="3 4">DSM 18233</strain>
    </source>
</reference>
<sequence length="137" mass="14837">MRTRQTLITTALICAALIGQVHAAGLGFMSNTPLSRLKPDEIASLDKTISDALEHSKIGQSESWSNADTQKSNPTEVKITPSREFERNGLSCRQVKLNFINKVQNDVMNPSYCKGADGEWNLAPPATAKAPKASASH</sequence>
<proteinExistence type="predicted"/>
<evidence type="ECO:0000313" key="3">
    <source>
        <dbReference type="EMBL" id="MBB5193424.1"/>
    </source>
</evidence>
<evidence type="ECO:0000313" key="4">
    <source>
        <dbReference type="Proteomes" id="UP000543030"/>
    </source>
</evidence>
<protein>
    <submittedName>
        <fullName evidence="3">Surface antigen</fullName>
    </submittedName>
</protein>
<dbReference type="AlphaFoldDB" id="A0A840RLE8"/>
<feature type="signal peptide" evidence="2">
    <location>
        <begin position="1"/>
        <end position="23"/>
    </location>
</feature>
<feature type="chain" id="PRO_5033016794" evidence="2">
    <location>
        <begin position="24"/>
        <end position="137"/>
    </location>
</feature>